<sequence>MEENEAFWLRSSNLLYWQLLPVVGDGRSCHTRFNFTTAVELKSICLAAAATALGRSILCKTTLGIFLNVVHVIEGGTSDCSSRIATEQPRFCKQLVGQETLLDGVSLLLPADSGGVSESFEDFLVGGGAGHILLGSSG</sequence>
<dbReference type="VEuPathDB" id="VectorBase:GPPI049584"/>
<dbReference type="Proteomes" id="UP000092460">
    <property type="component" value="Unassembled WGS sequence"/>
</dbReference>
<proteinExistence type="predicted"/>
<keyword evidence="2" id="KW-1185">Reference proteome</keyword>
<name>A0A1B0C5D2_9MUSC</name>
<accession>A0A1B0C5D2</accession>
<evidence type="ECO:0000313" key="1">
    <source>
        <dbReference type="EnsemblMetazoa" id="GPPI049584-PA"/>
    </source>
</evidence>
<evidence type="ECO:0000313" key="2">
    <source>
        <dbReference type="Proteomes" id="UP000092460"/>
    </source>
</evidence>
<organism evidence="1 2">
    <name type="scientific">Glossina palpalis gambiensis</name>
    <dbReference type="NCBI Taxonomy" id="67801"/>
    <lineage>
        <taxon>Eukaryota</taxon>
        <taxon>Metazoa</taxon>
        <taxon>Ecdysozoa</taxon>
        <taxon>Arthropoda</taxon>
        <taxon>Hexapoda</taxon>
        <taxon>Insecta</taxon>
        <taxon>Pterygota</taxon>
        <taxon>Neoptera</taxon>
        <taxon>Endopterygota</taxon>
        <taxon>Diptera</taxon>
        <taxon>Brachycera</taxon>
        <taxon>Muscomorpha</taxon>
        <taxon>Hippoboscoidea</taxon>
        <taxon>Glossinidae</taxon>
        <taxon>Glossina</taxon>
    </lineage>
</organism>
<reference evidence="2" key="1">
    <citation type="submission" date="2015-01" db="EMBL/GenBank/DDBJ databases">
        <authorList>
            <person name="Aksoy S."/>
            <person name="Warren W."/>
            <person name="Wilson R.K."/>
        </authorList>
    </citation>
    <scope>NUCLEOTIDE SEQUENCE [LARGE SCALE GENOMIC DNA]</scope>
    <source>
        <strain evidence="2">IAEA</strain>
    </source>
</reference>
<reference evidence="1" key="2">
    <citation type="submission" date="2020-05" db="UniProtKB">
        <authorList>
            <consortium name="EnsemblMetazoa"/>
        </authorList>
    </citation>
    <scope>IDENTIFICATION</scope>
    <source>
        <strain evidence="1">IAEA</strain>
    </source>
</reference>
<protein>
    <submittedName>
        <fullName evidence="1">Uncharacterized protein</fullName>
    </submittedName>
</protein>
<dbReference type="AlphaFoldDB" id="A0A1B0C5D2"/>
<dbReference type="EnsemblMetazoa" id="GPPI049584-RA">
    <property type="protein sequence ID" value="GPPI049584-PA"/>
    <property type="gene ID" value="GPPI049584"/>
</dbReference>
<dbReference type="EMBL" id="JXJN01025928">
    <property type="status" value="NOT_ANNOTATED_CDS"/>
    <property type="molecule type" value="Genomic_DNA"/>
</dbReference>